<protein>
    <submittedName>
        <fullName evidence="1">Oxidoreductase</fullName>
    </submittedName>
</protein>
<dbReference type="EMBL" id="PKLF01000030">
    <property type="protein sequence ID" value="MBE8614571.1"/>
    <property type="molecule type" value="Genomic_DNA"/>
</dbReference>
<dbReference type="Proteomes" id="UP000650477">
    <property type="component" value="Unassembled WGS sequence"/>
</dbReference>
<organism evidence="1 2">
    <name type="scientific">Morganella morganii</name>
    <name type="common">Proteus morganii</name>
    <dbReference type="NCBI Taxonomy" id="582"/>
    <lineage>
        <taxon>Bacteria</taxon>
        <taxon>Pseudomonadati</taxon>
        <taxon>Pseudomonadota</taxon>
        <taxon>Gammaproteobacteria</taxon>
        <taxon>Enterobacterales</taxon>
        <taxon>Morganellaceae</taxon>
        <taxon>Morganella</taxon>
    </lineage>
</organism>
<proteinExistence type="predicted"/>
<gene>
    <name evidence="1" type="ORF">CYG68_19635</name>
</gene>
<evidence type="ECO:0000313" key="2">
    <source>
        <dbReference type="Proteomes" id="UP000650477"/>
    </source>
</evidence>
<evidence type="ECO:0000313" key="1">
    <source>
        <dbReference type="EMBL" id="MBE8614571.1"/>
    </source>
</evidence>
<accession>A0A8I0Q5Z8</accession>
<reference evidence="1" key="1">
    <citation type="submission" date="2017-12" db="EMBL/GenBank/DDBJ databases">
        <title>Genome sequencing and analysis.</title>
        <authorList>
            <person name="Huang Y.-T."/>
        </authorList>
    </citation>
    <scope>NUCLEOTIDE SEQUENCE</scope>
    <source>
        <strain evidence="1">VGH116</strain>
    </source>
</reference>
<sequence length="156" mass="18814">MDYLPDLIEFQGDFSNFIESVYSHFEEDILNSGITFRGLPVRPRYSPEYKNKELGFWHLTSEGSDNRQEQDRIPDLERCKRIKWISWMIQNHQHCDVHCWEEARKSTREVVIWHESAKYVVILSERRDYWLLKTAYTVTYSSKERSLRNSMERATS</sequence>
<dbReference type="AlphaFoldDB" id="A0A8I0Q5Z8"/>
<dbReference type="RefSeq" id="WP_193830360.1">
    <property type="nucleotide sequence ID" value="NZ_JAGGIT010000003.1"/>
</dbReference>
<comment type="caution">
    <text evidence="1">The sequence shown here is derived from an EMBL/GenBank/DDBJ whole genome shotgun (WGS) entry which is preliminary data.</text>
</comment>
<name>A0A8I0Q5Z8_MORMO</name>